<feature type="compositionally biased region" description="Low complexity" evidence="1">
    <location>
        <begin position="45"/>
        <end position="66"/>
    </location>
</feature>
<organism evidence="3 4">
    <name type="scientific">Phyllobacterium phragmitis</name>
    <dbReference type="NCBI Taxonomy" id="2670329"/>
    <lineage>
        <taxon>Bacteria</taxon>
        <taxon>Pseudomonadati</taxon>
        <taxon>Pseudomonadota</taxon>
        <taxon>Alphaproteobacteria</taxon>
        <taxon>Hyphomicrobiales</taxon>
        <taxon>Phyllobacteriaceae</taxon>
        <taxon>Phyllobacterium</taxon>
    </lineage>
</organism>
<accession>A0A2S9IZD5</accession>
<feature type="compositionally biased region" description="Low complexity" evidence="1">
    <location>
        <begin position="178"/>
        <end position="200"/>
    </location>
</feature>
<dbReference type="Pfam" id="PF17936">
    <property type="entry name" value="Big_6"/>
    <property type="match status" value="1"/>
</dbReference>
<protein>
    <submittedName>
        <fullName evidence="3">Peptidase M23</fullName>
    </submittedName>
</protein>
<evidence type="ECO:0000259" key="2">
    <source>
        <dbReference type="PROSITE" id="PS51782"/>
    </source>
</evidence>
<dbReference type="CDD" id="cd00118">
    <property type="entry name" value="LysM"/>
    <property type="match status" value="1"/>
</dbReference>
<dbReference type="AlphaFoldDB" id="A0A2S9IZD5"/>
<dbReference type="PANTHER" id="PTHR34700">
    <property type="entry name" value="POTASSIUM BINDING PROTEIN KBP"/>
    <property type="match status" value="1"/>
</dbReference>
<dbReference type="PROSITE" id="PS51782">
    <property type="entry name" value="LYSM"/>
    <property type="match status" value="1"/>
</dbReference>
<feature type="region of interest" description="Disordered" evidence="1">
    <location>
        <begin position="34"/>
        <end position="66"/>
    </location>
</feature>
<feature type="region of interest" description="Disordered" evidence="1">
    <location>
        <begin position="175"/>
        <end position="246"/>
    </location>
</feature>
<proteinExistence type="predicted"/>
<dbReference type="PANTHER" id="PTHR34700:SF4">
    <property type="entry name" value="PHAGE-LIKE ELEMENT PBSX PROTEIN XKDP"/>
    <property type="match status" value="1"/>
</dbReference>
<evidence type="ECO:0000313" key="3">
    <source>
        <dbReference type="EMBL" id="PRD45885.1"/>
    </source>
</evidence>
<dbReference type="RefSeq" id="WP_105740183.1">
    <property type="nucleotide sequence ID" value="NZ_PVBR01000001.1"/>
</dbReference>
<dbReference type="Pfam" id="PF01476">
    <property type="entry name" value="LysM"/>
    <property type="match status" value="1"/>
</dbReference>
<dbReference type="Gene3D" id="3.10.350.10">
    <property type="entry name" value="LysM domain"/>
    <property type="match status" value="1"/>
</dbReference>
<gene>
    <name evidence="3" type="ORF">C5748_01760</name>
</gene>
<dbReference type="InterPro" id="IPR052196">
    <property type="entry name" value="Bact_Kbp"/>
</dbReference>
<comment type="caution">
    <text evidence="3">The sequence shown here is derived from an EMBL/GenBank/DDBJ whole genome shotgun (WGS) entry which is preliminary data.</text>
</comment>
<dbReference type="Proteomes" id="UP000239434">
    <property type="component" value="Unassembled WGS sequence"/>
</dbReference>
<feature type="compositionally biased region" description="Polar residues" evidence="1">
    <location>
        <begin position="234"/>
        <end position="246"/>
    </location>
</feature>
<feature type="compositionally biased region" description="Polar residues" evidence="1">
    <location>
        <begin position="209"/>
        <end position="222"/>
    </location>
</feature>
<evidence type="ECO:0000256" key="1">
    <source>
        <dbReference type="SAM" id="MobiDB-lite"/>
    </source>
</evidence>
<name>A0A2S9IZD5_9HYPH</name>
<dbReference type="InterPro" id="IPR041498">
    <property type="entry name" value="Big_6"/>
</dbReference>
<dbReference type="InterPro" id="IPR036779">
    <property type="entry name" value="LysM_dom_sf"/>
</dbReference>
<reference evidence="3 4" key="1">
    <citation type="submission" date="2018-02" db="EMBL/GenBank/DDBJ databases">
        <title>The draft genome of Phyllobacterium sp. 1N-3.</title>
        <authorList>
            <person name="Liu L."/>
            <person name="Li L."/>
            <person name="Zhang X."/>
            <person name="Wang T."/>
            <person name="Liang L."/>
        </authorList>
    </citation>
    <scope>NUCLEOTIDE SEQUENCE [LARGE SCALE GENOMIC DNA]</scope>
    <source>
        <strain evidence="3 4">1N-3</strain>
    </source>
</reference>
<sequence length="439" mass="45369">MQKNYYALFGFAAVIAAAGIAAYLGVLPGTAPKAPPQPPVATSVAPQADAPQSTSPAPDAAPTADQQAGVTVPSFDILRVEPDGSVVIAGKAEASSNVDVIAGSSVLGSAKAAENGDFAVALDQALKPGDHQLVLRATGTDDKAATSAQTAVVSIPDKSDGQVLALVEQPGQASRMITTPQAQSPAAAPPADAQQDDAATAPPPSSPSRPSNQQLDTVQQPSDRARTEPAPNPGSATTETEPQQELSVTVEAVEIEGDTIFVAGRAVPGKRVVVYANDTLLGSAPVSPTARFLVQSQIPLAVGDYIIRADLTEKDGTVIASARVPFRREAGENIAAVAPKAGRIAAGAQTDEAAKSDAKAKPLAQSLENVDGSVIIRKGDNLWTISKRTYGRGTRYTTIYLANADQIENPDLILPGQVFSMPRKPLSDEEAQRRLNAQK</sequence>
<feature type="domain" description="LysM" evidence="2">
    <location>
        <begin position="372"/>
        <end position="421"/>
    </location>
</feature>
<evidence type="ECO:0000313" key="4">
    <source>
        <dbReference type="Proteomes" id="UP000239434"/>
    </source>
</evidence>
<dbReference type="EMBL" id="PVBR01000001">
    <property type="protein sequence ID" value="PRD45885.1"/>
    <property type="molecule type" value="Genomic_DNA"/>
</dbReference>
<dbReference type="InterPro" id="IPR018392">
    <property type="entry name" value="LysM"/>
</dbReference>
<keyword evidence="4" id="KW-1185">Reference proteome</keyword>